<evidence type="ECO:0000313" key="2">
    <source>
        <dbReference type="Proteomes" id="UP000814128"/>
    </source>
</evidence>
<reference evidence="1" key="1">
    <citation type="submission" date="2021-02" db="EMBL/GenBank/DDBJ databases">
        <authorList>
            <consortium name="DOE Joint Genome Institute"/>
            <person name="Ahrendt S."/>
            <person name="Looney B.P."/>
            <person name="Miyauchi S."/>
            <person name="Morin E."/>
            <person name="Drula E."/>
            <person name="Courty P.E."/>
            <person name="Chicoki N."/>
            <person name="Fauchery L."/>
            <person name="Kohler A."/>
            <person name="Kuo A."/>
            <person name="Labutti K."/>
            <person name="Pangilinan J."/>
            <person name="Lipzen A."/>
            <person name="Riley R."/>
            <person name="Andreopoulos W."/>
            <person name="He G."/>
            <person name="Johnson J."/>
            <person name="Barry K.W."/>
            <person name="Grigoriev I.V."/>
            <person name="Nagy L."/>
            <person name="Hibbett D."/>
            <person name="Henrissat B."/>
            <person name="Matheny P.B."/>
            <person name="Labbe J."/>
            <person name="Martin F."/>
        </authorList>
    </citation>
    <scope>NUCLEOTIDE SEQUENCE</scope>
    <source>
        <strain evidence="1">EC-137</strain>
    </source>
</reference>
<dbReference type="EMBL" id="MU273493">
    <property type="protein sequence ID" value="KAI0034869.1"/>
    <property type="molecule type" value="Genomic_DNA"/>
</dbReference>
<accession>A0ACB8QSK4</accession>
<reference evidence="1" key="2">
    <citation type="journal article" date="2022" name="New Phytol.">
        <title>Evolutionary transition to the ectomycorrhizal habit in the genomes of a hyperdiverse lineage of mushroom-forming fungi.</title>
        <authorList>
            <person name="Looney B."/>
            <person name="Miyauchi S."/>
            <person name="Morin E."/>
            <person name="Drula E."/>
            <person name="Courty P.E."/>
            <person name="Kohler A."/>
            <person name="Kuo A."/>
            <person name="LaButti K."/>
            <person name="Pangilinan J."/>
            <person name="Lipzen A."/>
            <person name="Riley R."/>
            <person name="Andreopoulos W."/>
            <person name="He G."/>
            <person name="Johnson J."/>
            <person name="Nolan M."/>
            <person name="Tritt A."/>
            <person name="Barry K.W."/>
            <person name="Grigoriev I.V."/>
            <person name="Nagy L.G."/>
            <person name="Hibbett D."/>
            <person name="Henrissat B."/>
            <person name="Matheny P.B."/>
            <person name="Labbe J."/>
            <person name="Martin F.M."/>
        </authorList>
    </citation>
    <scope>NUCLEOTIDE SEQUENCE</scope>
    <source>
        <strain evidence="1">EC-137</strain>
    </source>
</reference>
<dbReference type="Proteomes" id="UP000814128">
    <property type="component" value="Unassembled WGS sequence"/>
</dbReference>
<protein>
    <submittedName>
        <fullName evidence="1">Uncharacterized protein</fullName>
    </submittedName>
</protein>
<gene>
    <name evidence="1" type="ORF">K488DRAFT_83599</name>
</gene>
<evidence type="ECO:0000313" key="1">
    <source>
        <dbReference type="EMBL" id="KAI0034869.1"/>
    </source>
</evidence>
<proteinExistence type="predicted"/>
<sequence>MTSVASLSSTGTDAGTPAPSNTPSNSNAEGGSAVLGLSGTVTGSAAEGASSEETDLDRPGGGSGDVGSTAGTGEVRAGAPLVQQKKNSTTGMPLALLPAKVALPPHPPPLNIRRPKRGEPALAASNATAFAPWLVAAHVDGRVSHACAAPTTLWLASGWGAWEATTFTHVVCVRGGPGRVHEGADEEGVKHMWIEVASGRRVSGKQITRVCRFVGSGTADAGRAVLVTCVPGAHDVDVLMLCIALLCVERGECAYDVVQRLNEEEQGIGEAWRQRLILGLQDIEVIREAVKGM</sequence>
<organism evidence="1 2">
    <name type="scientific">Vararia minispora EC-137</name>
    <dbReference type="NCBI Taxonomy" id="1314806"/>
    <lineage>
        <taxon>Eukaryota</taxon>
        <taxon>Fungi</taxon>
        <taxon>Dikarya</taxon>
        <taxon>Basidiomycota</taxon>
        <taxon>Agaricomycotina</taxon>
        <taxon>Agaricomycetes</taxon>
        <taxon>Russulales</taxon>
        <taxon>Lachnocladiaceae</taxon>
        <taxon>Vararia</taxon>
    </lineage>
</organism>
<name>A0ACB8QSK4_9AGAM</name>
<comment type="caution">
    <text evidence="1">The sequence shown here is derived from an EMBL/GenBank/DDBJ whole genome shotgun (WGS) entry which is preliminary data.</text>
</comment>
<keyword evidence="2" id="KW-1185">Reference proteome</keyword>